<feature type="compositionally biased region" description="Basic residues" evidence="1">
    <location>
        <begin position="309"/>
        <end position="322"/>
    </location>
</feature>
<organism evidence="2 3">
    <name type="scientific">Triparma strigata</name>
    <dbReference type="NCBI Taxonomy" id="1606541"/>
    <lineage>
        <taxon>Eukaryota</taxon>
        <taxon>Sar</taxon>
        <taxon>Stramenopiles</taxon>
        <taxon>Ochrophyta</taxon>
        <taxon>Bolidophyceae</taxon>
        <taxon>Parmales</taxon>
        <taxon>Triparmaceae</taxon>
        <taxon>Triparma</taxon>
    </lineage>
</organism>
<evidence type="ECO:0000313" key="3">
    <source>
        <dbReference type="Proteomes" id="UP001165085"/>
    </source>
</evidence>
<dbReference type="PANTHER" id="PTHR24114:SF2">
    <property type="entry name" value="F-BOX DOMAIN-CONTAINING PROTEIN-RELATED"/>
    <property type="match status" value="1"/>
</dbReference>
<dbReference type="PANTHER" id="PTHR24114">
    <property type="entry name" value="LEUCINE RICH REPEAT FAMILY PROTEIN"/>
    <property type="match status" value="1"/>
</dbReference>
<accession>A0A9W7E1Y2</accession>
<keyword evidence="3" id="KW-1185">Reference proteome</keyword>
<protein>
    <submittedName>
        <fullName evidence="2">Uncharacterized protein</fullName>
    </submittedName>
</protein>
<feature type="region of interest" description="Disordered" evidence="1">
    <location>
        <begin position="1"/>
        <end position="67"/>
    </location>
</feature>
<feature type="compositionally biased region" description="Polar residues" evidence="1">
    <location>
        <begin position="1"/>
        <end position="11"/>
    </location>
</feature>
<dbReference type="Gene3D" id="3.80.10.10">
    <property type="entry name" value="Ribonuclease Inhibitor"/>
    <property type="match status" value="2"/>
</dbReference>
<feature type="compositionally biased region" description="Polar residues" evidence="1">
    <location>
        <begin position="41"/>
        <end position="53"/>
    </location>
</feature>
<feature type="compositionally biased region" description="Pro residues" evidence="1">
    <location>
        <begin position="323"/>
        <end position="340"/>
    </location>
</feature>
<reference evidence="3" key="1">
    <citation type="journal article" date="2023" name="Commun. Biol.">
        <title>Genome analysis of Parmales, the sister group of diatoms, reveals the evolutionary specialization of diatoms from phago-mixotrophs to photoautotrophs.</title>
        <authorList>
            <person name="Ban H."/>
            <person name="Sato S."/>
            <person name="Yoshikawa S."/>
            <person name="Yamada K."/>
            <person name="Nakamura Y."/>
            <person name="Ichinomiya M."/>
            <person name="Sato N."/>
            <person name="Blanc-Mathieu R."/>
            <person name="Endo H."/>
            <person name="Kuwata A."/>
            <person name="Ogata H."/>
        </authorList>
    </citation>
    <scope>NUCLEOTIDE SEQUENCE [LARGE SCALE GENOMIC DNA]</scope>
    <source>
        <strain evidence="3">NIES 3701</strain>
    </source>
</reference>
<dbReference type="Proteomes" id="UP001165085">
    <property type="component" value="Unassembled WGS sequence"/>
</dbReference>
<dbReference type="EMBL" id="BRXY01000076">
    <property type="protein sequence ID" value="GMH62315.1"/>
    <property type="molecule type" value="Genomic_DNA"/>
</dbReference>
<dbReference type="SUPFAM" id="SSF52047">
    <property type="entry name" value="RNI-like"/>
    <property type="match status" value="1"/>
</dbReference>
<dbReference type="InterPro" id="IPR032675">
    <property type="entry name" value="LRR_dom_sf"/>
</dbReference>
<sequence length="1869" mass="211427">MKSPTQRSTKVSIELGSPGSTSPTSLSMRPRTASAFEGRSRTASSYTQGNQIASGAVPIREPPLSPEETDAFLQTLHSTHALHLPDESDYYTWEINKKLELRRIKKSKKSVERWRSEIEGLRKDWTEDREAREEEIRQLTLSINKSNLKRVKNDHEKEARRLSVMNKVKTLNELSSASTSLVDEGGSGLMNSIESLGAGGPRGGKRPEKGGWRRKLESVLRKVDNDEVKEALEEAKKHEFGEQTYYAAGTLSAKALLYDTTVDRHAKAIDPDTTSDVGFYSSPFDLTLREKYIKESMEKEKDDQARRERKERRKWKRDHPKIKPPPPSPPPSPPPTPPLLYDPTLVLTESEKKNYFGFQARDNYFSVYRQLTKEHTNIVPNNVDWANYKAPEFDDGSYYEAADSDEEADMNHEVGIFSDSALTPRHKVNRVFIEKQTVLNEPLMIRTTAVLGEPNTEDARLNDVLDLAGKSIGDEAVQVLADILDEIPHLRHINLRDNRLSDTTIKMIVEQLINPDKPIRLLSLDLGYNDVDGDTAEQLAKFLSSKHCHLERLCLASADVDDTELNHFCTSLTYNRTIKHLDFSHNIIGGAKELLHKTAPNIVKDKRGKRAIMPMGGEAIAMALQVNKTLTHLNLSWNQLGAKSAMLLGEMLITNKALKWLDLGYNSLTESGVSVIFQGLEENRVLEHLDVTSNNVGPAACCTLSTALRGNKVIKKIVLSENPISEQGARAICRSLKYTVEGRDIMMRGCSFSKRGSNAFLKMKVIPKIGEFLDKSTGLSPEVGVSADTPLFDMSDPVGYYLLDMSVSYNQTIASEMYYLASYSSGYHFKLLKHNGSNIKFAAPKQRTDDMMRNRRRKQSVESSASPTKPNEMGGTMDFAHYNVDWRFKTTSIYTELEGHEWVDQMEHDELIDSSTNDRWLIPTYGMLEVVLCYVPMPQAETMLANRTQINAIEAWCKAQPSMRVEIIGIFAIDGWVLSHQVQELIESMNEGVSRLSEEEVLAVLTHLIPICVDEGVLEHLLESFLGHKAMQKVINSYGDLYPTLQGSYCAHYRLDMSKQWDRLACLRLAEQNTYEMTRLMDLTKNQGWLDKGGRGGTSQNGDWMQFRNGRWRGADVSLDTNFFQYKLGDKTSGMLEFDFVSTERIAGNSRGLSTEEFNVFCNACGFYVAPDSKNENIEKLNDAVQFIQKTADGFNARPASRPRSRSPPSPLISRPNFDKQGGSSAPRTPTNTSMNKRRGAHLQSNANKVEVINAKVKHDIKEKEYKKKEFLGLKRGDSFRKPEARSSSPDLLGSKYKDRGRGTGAMDFDAKEMFRTGIAQIRRKNVAAKMYLTGQGDSFDEKKMTEWLGDKVDLKLWSEGHRKMLFNAMKEETLEIAATDPPTLITHVLKVRFIHKKKLSALQYIAGDFDQIEREPDAWCTKLVKLNREKPADSLIMIAQVWASEIFEEYHLKAKQEKGSKKGAKATQPFTPIVRKSRQSAENEFEPKSLEGAKFICTTHWVDIIVNGLPQGSEVFSTVNSNCGVKAGSSPQGFLALRGKIVWRWQDLSRVKDVVMSYADTADKVKKVRARLGTRVITCNQAAKLASMIPVDEAEYSFNFGDTILVMKANKKGESVPHKGRIKSHNIEHDTYSIIFDDGRVDNKVLPQFIKEARDKEHYREDVVVACFSRVKDLENFNHVLATLPTQGALNVCNRLGWLNVLNGNLMEHTYDLVFKHHDHRVLVNILLKLSVVEEGKNMTCPGLPCGRNFCNKHKNCEGHQYRSERIWLENKRAEGFGLSSDWDEAKYPPDICKYSKKWKEKQGASKRFVPPEMMFSGKFTVTKEELKNIELRSEITKNYFLLGTPLLAKHPSKIRREASFKVQGYSE</sequence>
<dbReference type="Pfam" id="PF13516">
    <property type="entry name" value="LRR_6"/>
    <property type="match status" value="2"/>
</dbReference>
<feature type="region of interest" description="Disordered" evidence="1">
    <location>
        <begin position="1280"/>
        <end position="1299"/>
    </location>
</feature>
<dbReference type="InterPro" id="IPR052394">
    <property type="entry name" value="LRR-containing"/>
</dbReference>
<dbReference type="InterPro" id="IPR001611">
    <property type="entry name" value="Leu-rich_rpt"/>
</dbReference>
<evidence type="ECO:0000256" key="1">
    <source>
        <dbReference type="SAM" id="MobiDB-lite"/>
    </source>
</evidence>
<name>A0A9W7E1Y2_9STRA</name>
<gene>
    <name evidence="2" type="ORF">TrST_g5518</name>
</gene>
<feature type="compositionally biased region" description="Polar residues" evidence="1">
    <location>
        <begin position="1222"/>
        <end position="1235"/>
    </location>
</feature>
<dbReference type="OrthoDB" id="194046at2759"/>
<feature type="region of interest" description="Disordered" evidence="1">
    <location>
        <begin position="296"/>
        <end position="342"/>
    </location>
</feature>
<feature type="compositionally biased region" description="Basic and acidic residues" evidence="1">
    <location>
        <begin position="296"/>
        <end position="308"/>
    </location>
</feature>
<evidence type="ECO:0000313" key="2">
    <source>
        <dbReference type="EMBL" id="GMH62315.1"/>
    </source>
</evidence>
<feature type="compositionally biased region" description="Low complexity" evidence="1">
    <location>
        <begin position="15"/>
        <end position="27"/>
    </location>
</feature>
<feature type="region of interest" description="Disordered" evidence="1">
    <location>
        <begin position="1193"/>
        <end position="1250"/>
    </location>
</feature>
<comment type="caution">
    <text evidence="2">The sequence shown here is derived from an EMBL/GenBank/DDBJ whole genome shotgun (WGS) entry which is preliminary data.</text>
</comment>
<feature type="region of interest" description="Disordered" evidence="1">
    <location>
        <begin position="846"/>
        <end position="874"/>
    </location>
</feature>
<dbReference type="SMART" id="SM00368">
    <property type="entry name" value="LRR_RI"/>
    <property type="match status" value="6"/>
</dbReference>
<proteinExistence type="predicted"/>